<feature type="region of interest" description="Disordered" evidence="1">
    <location>
        <begin position="224"/>
        <end position="278"/>
    </location>
</feature>
<accession>A0ABR8KYJ1</accession>
<comment type="caution">
    <text evidence="3">The sequence shown here is derived from an EMBL/GenBank/DDBJ whole genome shotgun (WGS) entry which is preliminary data.</text>
</comment>
<sequence>MWGMVTPLQYGDPPHVGPFALQARLQTAPAGLVYLGQAPDGRVVSVAVLSSGAALDAAARDRFVTAIKDAQRSAVSQAQSSAASQAQSSAVRQAQGRTGVRGWGASLVDRVRGRVPPDTPPVLAMQGGPAPWVAVPYMPNGPGAERFLDPVTVSGTLIGQRHGPDFAHYWLGDRTPALPAPPAPPPPPVATRRSVVLASTLLATLVLALLLVVWMLLFRGEDEPEPPRPLPNTQFVPTPPPEPASPEPQQPTPGPSGGGGDGSESPWPDDLFDGRGPI</sequence>
<keyword evidence="2" id="KW-1133">Transmembrane helix</keyword>
<feature type="compositionally biased region" description="Pro residues" evidence="1">
    <location>
        <begin position="237"/>
        <end position="254"/>
    </location>
</feature>
<protein>
    <submittedName>
        <fullName evidence="3">Uncharacterized protein</fullName>
    </submittedName>
</protein>
<name>A0ABR8KYJ1_9ACTN</name>
<keyword evidence="2" id="KW-0812">Transmembrane</keyword>
<evidence type="ECO:0000313" key="3">
    <source>
        <dbReference type="EMBL" id="MBD3142534.1"/>
    </source>
</evidence>
<organism evidence="3 4">
    <name type="scientific">Microbispora bryophytorum subsp. camponoti</name>
    <dbReference type="NCBI Taxonomy" id="1677852"/>
    <lineage>
        <taxon>Bacteria</taxon>
        <taxon>Bacillati</taxon>
        <taxon>Actinomycetota</taxon>
        <taxon>Actinomycetes</taxon>
        <taxon>Streptosporangiales</taxon>
        <taxon>Streptosporangiaceae</taxon>
        <taxon>Microbispora</taxon>
    </lineage>
</organism>
<evidence type="ECO:0000256" key="1">
    <source>
        <dbReference type="SAM" id="MobiDB-lite"/>
    </source>
</evidence>
<keyword evidence="4" id="KW-1185">Reference proteome</keyword>
<dbReference type="EMBL" id="JACXRZ010000003">
    <property type="protein sequence ID" value="MBD3142534.1"/>
    <property type="molecule type" value="Genomic_DNA"/>
</dbReference>
<evidence type="ECO:0000313" key="4">
    <source>
        <dbReference type="Proteomes" id="UP000653231"/>
    </source>
</evidence>
<evidence type="ECO:0000256" key="2">
    <source>
        <dbReference type="SAM" id="Phobius"/>
    </source>
</evidence>
<proteinExistence type="predicted"/>
<dbReference type="Proteomes" id="UP000653231">
    <property type="component" value="Unassembled WGS sequence"/>
</dbReference>
<feature type="compositionally biased region" description="Low complexity" evidence="1">
    <location>
        <begin position="78"/>
        <end position="95"/>
    </location>
</feature>
<gene>
    <name evidence="3" type="ORF">IEQ31_04975</name>
</gene>
<keyword evidence="2" id="KW-0472">Membrane</keyword>
<reference evidence="3 4" key="1">
    <citation type="submission" date="2020-09" db="EMBL/GenBank/DDBJ databases">
        <title>Actinomycete isolated from the Camponotus japonicus Mayr.</title>
        <authorList>
            <person name="Gong X."/>
        </authorList>
    </citation>
    <scope>NUCLEOTIDE SEQUENCE [LARGE SCALE GENOMIC DNA]</scope>
    <source>
        <strain evidence="3 4">2C-HV3</strain>
    </source>
</reference>
<feature type="region of interest" description="Disordered" evidence="1">
    <location>
        <begin position="78"/>
        <end position="99"/>
    </location>
</feature>
<feature type="transmembrane region" description="Helical" evidence="2">
    <location>
        <begin position="195"/>
        <end position="218"/>
    </location>
</feature>